<organism evidence="2 3">
    <name type="scientific">Neurospora intermedia</name>
    <dbReference type="NCBI Taxonomy" id="5142"/>
    <lineage>
        <taxon>Eukaryota</taxon>
        <taxon>Fungi</taxon>
        <taxon>Dikarya</taxon>
        <taxon>Ascomycota</taxon>
        <taxon>Pezizomycotina</taxon>
        <taxon>Sordariomycetes</taxon>
        <taxon>Sordariomycetidae</taxon>
        <taxon>Sordariales</taxon>
        <taxon>Sordariaceae</taxon>
        <taxon>Neurospora</taxon>
    </lineage>
</organism>
<evidence type="ECO:0000313" key="2">
    <source>
        <dbReference type="EMBL" id="KAL0471472.1"/>
    </source>
</evidence>
<protein>
    <submittedName>
        <fullName evidence="2">Uncharacterized protein</fullName>
    </submittedName>
</protein>
<sequence length="90" mass="10141">MLTQGLPRRLSDTESCISTHCATRLLLSEPNYICPDIISSEKALRTDLCHPNLQVLGQRRTIEQQPDRQQPNSLKPPPESDPGTPFQHHS</sequence>
<name>A0ABR3DFL8_NEUIN</name>
<accession>A0ABR3DFL8</accession>
<evidence type="ECO:0000313" key="3">
    <source>
        <dbReference type="Proteomes" id="UP001451303"/>
    </source>
</evidence>
<comment type="caution">
    <text evidence="2">The sequence shown here is derived from an EMBL/GenBank/DDBJ whole genome shotgun (WGS) entry which is preliminary data.</text>
</comment>
<gene>
    <name evidence="2" type="ORF">QR685DRAFT_439216</name>
</gene>
<dbReference type="EMBL" id="JAVLET010000003">
    <property type="protein sequence ID" value="KAL0471472.1"/>
    <property type="molecule type" value="Genomic_DNA"/>
</dbReference>
<keyword evidence="3" id="KW-1185">Reference proteome</keyword>
<proteinExistence type="predicted"/>
<reference evidence="2 3" key="1">
    <citation type="submission" date="2023-09" db="EMBL/GenBank/DDBJ databases">
        <title>Multi-omics analysis of a traditional fermented food reveals byproduct-associated fungal strains for waste-to-food upcycling.</title>
        <authorList>
            <consortium name="Lawrence Berkeley National Laboratory"/>
            <person name="Rekdal V.M."/>
            <person name="Villalobos-Escobedo J.M."/>
            <person name="Rodriguez-Valeron N."/>
            <person name="Garcia M.O."/>
            <person name="Vasquez D.P."/>
            <person name="Damayanti I."/>
            <person name="Sorensen P.M."/>
            <person name="Baidoo E.E."/>
            <person name="De Carvalho A.C."/>
            <person name="Riley R."/>
            <person name="Lipzen A."/>
            <person name="He G."/>
            <person name="Yan M."/>
            <person name="Haridas S."/>
            <person name="Daum C."/>
            <person name="Yoshinaga Y."/>
            <person name="Ng V."/>
            <person name="Grigoriev I.V."/>
            <person name="Munk R."/>
            <person name="Nuraida L."/>
            <person name="Wijaya C.H."/>
            <person name="Morales P.-C."/>
            <person name="Keasling J.D."/>
        </authorList>
    </citation>
    <scope>NUCLEOTIDE SEQUENCE [LARGE SCALE GENOMIC DNA]</scope>
    <source>
        <strain evidence="2 3">FGSC 2613</strain>
    </source>
</reference>
<evidence type="ECO:0000256" key="1">
    <source>
        <dbReference type="SAM" id="MobiDB-lite"/>
    </source>
</evidence>
<feature type="region of interest" description="Disordered" evidence="1">
    <location>
        <begin position="58"/>
        <end position="90"/>
    </location>
</feature>
<dbReference type="Proteomes" id="UP001451303">
    <property type="component" value="Unassembled WGS sequence"/>
</dbReference>